<proteinExistence type="predicted"/>
<dbReference type="Pfam" id="PF18306">
    <property type="entry name" value="LDcluster4"/>
    <property type="match status" value="1"/>
</dbReference>
<dbReference type="InterPro" id="IPR052341">
    <property type="entry name" value="LOG_family_nucleotidases"/>
</dbReference>
<dbReference type="EMBL" id="SLWN01000011">
    <property type="protein sequence ID" value="TCO21148.1"/>
    <property type="molecule type" value="Genomic_DNA"/>
</dbReference>
<dbReference type="GO" id="GO:0005829">
    <property type="term" value="C:cytosol"/>
    <property type="evidence" value="ECO:0007669"/>
    <property type="project" value="TreeGrafter"/>
</dbReference>
<protein>
    <submittedName>
        <fullName evidence="1">Putative Rossmann-fold nucleotide-binding protein</fullName>
    </submittedName>
</protein>
<name>A0A4R2H5A4_9ACTN</name>
<organism evidence="1 2">
    <name type="scientific">Kribbella steppae</name>
    <dbReference type="NCBI Taxonomy" id="2512223"/>
    <lineage>
        <taxon>Bacteria</taxon>
        <taxon>Bacillati</taxon>
        <taxon>Actinomycetota</taxon>
        <taxon>Actinomycetes</taxon>
        <taxon>Propionibacteriales</taxon>
        <taxon>Kribbellaceae</taxon>
        <taxon>Kribbella</taxon>
    </lineage>
</organism>
<evidence type="ECO:0000313" key="2">
    <source>
        <dbReference type="Proteomes" id="UP000294508"/>
    </source>
</evidence>
<dbReference type="PANTHER" id="PTHR43393:SF3">
    <property type="entry name" value="LYSINE DECARBOXYLASE-LIKE PROTEIN"/>
    <property type="match status" value="1"/>
</dbReference>
<dbReference type="InterPro" id="IPR041164">
    <property type="entry name" value="LDcluster4"/>
</dbReference>
<dbReference type="PANTHER" id="PTHR43393">
    <property type="entry name" value="CYTOKININ RIBOSIDE 5'-MONOPHOSPHATE PHOSPHORIBOHYDROLASE"/>
    <property type="match status" value="1"/>
</dbReference>
<accession>A0A4R2H5A4</accession>
<keyword evidence="2" id="KW-1185">Reference proteome</keyword>
<dbReference type="SUPFAM" id="SSF102405">
    <property type="entry name" value="MCP/YpsA-like"/>
    <property type="match status" value="1"/>
</dbReference>
<dbReference type="AlphaFoldDB" id="A0A4R2H5A4"/>
<dbReference type="Gene3D" id="3.40.50.450">
    <property type="match status" value="1"/>
</dbReference>
<evidence type="ECO:0000313" key="1">
    <source>
        <dbReference type="EMBL" id="TCO21148.1"/>
    </source>
</evidence>
<dbReference type="Proteomes" id="UP000294508">
    <property type="component" value="Unassembled WGS sequence"/>
</dbReference>
<comment type="caution">
    <text evidence="1">The sequence shown here is derived from an EMBL/GenBank/DDBJ whole genome shotgun (WGS) entry which is preliminary data.</text>
</comment>
<dbReference type="InterPro" id="IPR031100">
    <property type="entry name" value="LOG_fam"/>
</dbReference>
<gene>
    <name evidence="1" type="ORF">EV652_11155</name>
</gene>
<reference evidence="1 2" key="1">
    <citation type="journal article" date="2015" name="Stand. Genomic Sci.">
        <title>Genomic Encyclopedia of Bacterial and Archaeal Type Strains, Phase III: the genomes of soil and plant-associated and newly described type strains.</title>
        <authorList>
            <person name="Whitman W.B."/>
            <person name="Woyke T."/>
            <person name="Klenk H.P."/>
            <person name="Zhou Y."/>
            <person name="Lilburn T.G."/>
            <person name="Beck B.J."/>
            <person name="De Vos P."/>
            <person name="Vandamme P."/>
            <person name="Eisen J.A."/>
            <person name="Garrity G."/>
            <person name="Hugenholtz P."/>
            <person name="Kyrpides N.C."/>
        </authorList>
    </citation>
    <scope>NUCLEOTIDE SEQUENCE [LARGE SCALE GENOMIC DNA]</scope>
    <source>
        <strain evidence="1 2">VKM Ac-2572</strain>
    </source>
</reference>
<sequence>MKCRKNAGSVPGAFRPVRVLLVTLPSIPHVDIESLAHFDRIVAAGAASMEGWRVQSVDLSGRTAELLGLDPRGSLFLGCALEEKAEAWIRDGGGLVFPAIPSLPFDAYRGTLYDAEELYAGLENGYDATPDAQIYAWSRQHDEKGDTSRTLAAALHDHAIADALTELPDGQPWIGVMGGHGIARGSTAYRSAVLLGRTLARAGHTVVTGGGPGAMEAANLGSSLSGYDDSVVDTALSTLAAVPSFCPSVAAWAAAGLGVRREFPGDGGVSIPTWFYGHEPPNVFASSIAKYFSNAQREDVLLRRARGGILYLPGAAGTVQEIFQAVTPNYYGDQATQVPLILVDIHHWTVKLPVWPLLQSLASERAMATSIHLVDTIEEAAALVS</sequence>
<dbReference type="Pfam" id="PF03641">
    <property type="entry name" value="Lysine_decarbox"/>
    <property type="match status" value="1"/>
</dbReference>